<evidence type="ECO:0000313" key="3">
    <source>
        <dbReference type="Proteomes" id="UP001428341"/>
    </source>
</evidence>
<accession>A0AAP0LJC0</accession>
<protein>
    <submittedName>
        <fullName evidence="2">Uncharacterized protein</fullName>
    </submittedName>
</protein>
<dbReference type="EMBL" id="JBCGBO010000025">
    <property type="protein sequence ID" value="KAK9175077.1"/>
    <property type="molecule type" value="Genomic_DNA"/>
</dbReference>
<feature type="transmembrane region" description="Helical" evidence="1">
    <location>
        <begin position="105"/>
        <end position="126"/>
    </location>
</feature>
<sequence>MWQLKEIFGSRANVIVTLLAGMMGTRETLDVYQEVKFTNTQHNDSHIGLCIFFLPGVKVNTFPVKRVPVRKANEDMNQANEDMNQRSIVLDNFLAEVQGFSPSPLLILIFGVSSLMFCHFVLFFPFNFSVES</sequence>
<evidence type="ECO:0000256" key="1">
    <source>
        <dbReference type="SAM" id="Phobius"/>
    </source>
</evidence>
<comment type="caution">
    <text evidence="2">The sequence shown here is derived from an EMBL/GenBank/DDBJ whole genome shotgun (WGS) entry which is preliminary data.</text>
</comment>
<keyword evidence="1" id="KW-0472">Membrane</keyword>
<gene>
    <name evidence="2" type="ORF">WN944_027082</name>
</gene>
<evidence type="ECO:0000313" key="2">
    <source>
        <dbReference type="EMBL" id="KAK9175077.1"/>
    </source>
</evidence>
<dbReference type="Proteomes" id="UP001428341">
    <property type="component" value="Unassembled WGS sequence"/>
</dbReference>
<keyword evidence="1" id="KW-0812">Transmembrane</keyword>
<keyword evidence="1" id="KW-1133">Transmembrane helix</keyword>
<name>A0AAP0LJC0_9ROSI</name>
<dbReference type="AlphaFoldDB" id="A0AAP0LJC0"/>
<organism evidence="2 3">
    <name type="scientific">Citrus x changshan-huyou</name>
    <dbReference type="NCBI Taxonomy" id="2935761"/>
    <lineage>
        <taxon>Eukaryota</taxon>
        <taxon>Viridiplantae</taxon>
        <taxon>Streptophyta</taxon>
        <taxon>Embryophyta</taxon>
        <taxon>Tracheophyta</taxon>
        <taxon>Spermatophyta</taxon>
        <taxon>Magnoliopsida</taxon>
        <taxon>eudicotyledons</taxon>
        <taxon>Gunneridae</taxon>
        <taxon>Pentapetalae</taxon>
        <taxon>rosids</taxon>
        <taxon>malvids</taxon>
        <taxon>Sapindales</taxon>
        <taxon>Rutaceae</taxon>
        <taxon>Aurantioideae</taxon>
        <taxon>Citrus</taxon>
    </lineage>
</organism>
<keyword evidence="3" id="KW-1185">Reference proteome</keyword>
<proteinExistence type="predicted"/>
<reference evidence="2 3" key="1">
    <citation type="submission" date="2024-05" db="EMBL/GenBank/DDBJ databases">
        <title>Haplotype-resolved chromosome-level genome assembly of Huyou (Citrus changshanensis).</title>
        <authorList>
            <person name="Miao C."/>
            <person name="Chen W."/>
            <person name="Wu Y."/>
            <person name="Wang L."/>
            <person name="Zhao S."/>
            <person name="Grierson D."/>
            <person name="Xu C."/>
            <person name="Chen K."/>
        </authorList>
    </citation>
    <scope>NUCLEOTIDE SEQUENCE [LARGE SCALE GENOMIC DNA]</scope>
    <source>
        <strain evidence="2">01-14</strain>
        <tissue evidence="2">Leaf</tissue>
    </source>
</reference>